<sequence length="305" mass="34001">MPTPTIVSTCTLETDHGKHVFEIFRYSELENHMGTEGFLRSGSFSVGGVDWALQFYSDQLGVSGCLELLSHGAEVWASSDLSLVDQTTGLPSLVHKMRESMFVNKLCDNISIGHPIFMYKSVSEFEKSAYLRDDHLTVVCSVTVKKHRVSTTQFLNQVETPPSNITEQLRDMLDSEYGADVTFSVGGETFKAHKAMLATRSPVLKAELYGPMTEAREQHVTIEDVQPAVFKALLHFIYTDSLPDMVHLGGGGSIEMIWHLLVAADIYAVERLKSSKRDGRSGGDQRLHESQDNLAHNSQRYLESQ</sequence>
<comment type="pathway">
    <text evidence="1">Protein modification; protein ubiquitination.</text>
</comment>
<dbReference type="GO" id="GO:0016567">
    <property type="term" value="P:protein ubiquitination"/>
    <property type="evidence" value="ECO:0007669"/>
    <property type="project" value="InterPro"/>
</dbReference>
<dbReference type="SMART" id="SM00225">
    <property type="entry name" value="BTB"/>
    <property type="match status" value="1"/>
</dbReference>
<gene>
    <name evidence="4" type="ORF">EJB05_09014</name>
</gene>
<keyword evidence="5" id="KW-1185">Reference proteome</keyword>
<dbReference type="PROSITE" id="PS50097">
    <property type="entry name" value="BTB"/>
    <property type="match status" value="1"/>
</dbReference>
<dbReference type="Gene3D" id="3.30.710.10">
    <property type="entry name" value="Potassium Channel Kv1.1, Chain A"/>
    <property type="match status" value="1"/>
</dbReference>
<dbReference type="PANTHER" id="PTHR26379">
    <property type="entry name" value="BTB/POZ AND MATH DOMAIN-CONTAINING PROTEIN 1"/>
    <property type="match status" value="1"/>
</dbReference>
<dbReference type="AlphaFoldDB" id="A0A5J9W3U7"/>
<dbReference type="InterPro" id="IPR011333">
    <property type="entry name" value="SKP1/BTB/POZ_sf"/>
</dbReference>
<accession>A0A5J9W3U7</accession>
<feature type="compositionally biased region" description="Polar residues" evidence="2">
    <location>
        <begin position="292"/>
        <end position="305"/>
    </location>
</feature>
<dbReference type="Pfam" id="PF22486">
    <property type="entry name" value="MATH_2"/>
    <property type="match status" value="1"/>
</dbReference>
<name>A0A5J9W3U7_9POAL</name>
<feature type="non-terminal residue" evidence="4">
    <location>
        <position position="1"/>
    </location>
</feature>
<feature type="compositionally biased region" description="Basic and acidic residues" evidence="2">
    <location>
        <begin position="275"/>
        <end position="291"/>
    </location>
</feature>
<reference evidence="4 5" key="1">
    <citation type="journal article" date="2019" name="Sci. Rep.">
        <title>A high-quality genome of Eragrostis curvula grass provides insights into Poaceae evolution and supports new strategies to enhance forage quality.</title>
        <authorList>
            <person name="Carballo J."/>
            <person name="Santos B.A.C.M."/>
            <person name="Zappacosta D."/>
            <person name="Garbus I."/>
            <person name="Selva J.P."/>
            <person name="Gallo C.A."/>
            <person name="Diaz A."/>
            <person name="Albertini E."/>
            <person name="Caccamo M."/>
            <person name="Echenique V."/>
        </authorList>
    </citation>
    <scope>NUCLEOTIDE SEQUENCE [LARGE SCALE GENOMIC DNA]</scope>
    <source>
        <strain evidence="5">cv. Victoria</strain>
        <tissue evidence="4">Leaf</tissue>
    </source>
</reference>
<evidence type="ECO:0000259" key="3">
    <source>
        <dbReference type="PROSITE" id="PS50097"/>
    </source>
</evidence>
<dbReference type="OrthoDB" id="688873at2759"/>
<evidence type="ECO:0000256" key="1">
    <source>
        <dbReference type="ARBA" id="ARBA00004906"/>
    </source>
</evidence>
<dbReference type="InterPro" id="IPR045005">
    <property type="entry name" value="BPM1-6"/>
</dbReference>
<dbReference type="CDD" id="cd18280">
    <property type="entry name" value="BTB_POZ_BPM_plant"/>
    <property type="match status" value="1"/>
</dbReference>
<dbReference type="SUPFAM" id="SSF49599">
    <property type="entry name" value="TRAF domain-like"/>
    <property type="match status" value="1"/>
</dbReference>
<protein>
    <recommendedName>
        <fullName evidence="3">BTB domain-containing protein</fullName>
    </recommendedName>
</protein>
<dbReference type="Gene3D" id="2.60.210.10">
    <property type="entry name" value="Apoptosis, Tumor Necrosis Factor Receptor Associated Protein 2, Chain A"/>
    <property type="match status" value="1"/>
</dbReference>
<evidence type="ECO:0000313" key="5">
    <source>
        <dbReference type="Proteomes" id="UP000324897"/>
    </source>
</evidence>
<dbReference type="InterPro" id="IPR002083">
    <property type="entry name" value="MATH/TRAF_dom"/>
</dbReference>
<dbReference type="CDD" id="cd00121">
    <property type="entry name" value="MATH"/>
    <property type="match status" value="1"/>
</dbReference>
<comment type="caution">
    <text evidence="4">The sequence shown here is derived from an EMBL/GenBank/DDBJ whole genome shotgun (WGS) entry which is preliminary data.</text>
</comment>
<dbReference type="SUPFAM" id="SSF54695">
    <property type="entry name" value="POZ domain"/>
    <property type="match status" value="1"/>
</dbReference>
<feature type="domain" description="BTB" evidence="3">
    <location>
        <begin position="179"/>
        <end position="242"/>
    </location>
</feature>
<proteinExistence type="predicted"/>
<organism evidence="4 5">
    <name type="scientific">Eragrostis curvula</name>
    <name type="common">weeping love grass</name>
    <dbReference type="NCBI Taxonomy" id="38414"/>
    <lineage>
        <taxon>Eukaryota</taxon>
        <taxon>Viridiplantae</taxon>
        <taxon>Streptophyta</taxon>
        <taxon>Embryophyta</taxon>
        <taxon>Tracheophyta</taxon>
        <taxon>Spermatophyta</taxon>
        <taxon>Magnoliopsida</taxon>
        <taxon>Liliopsida</taxon>
        <taxon>Poales</taxon>
        <taxon>Poaceae</taxon>
        <taxon>PACMAD clade</taxon>
        <taxon>Chloridoideae</taxon>
        <taxon>Eragrostideae</taxon>
        <taxon>Eragrostidinae</taxon>
        <taxon>Eragrostis</taxon>
    </lineage>
</organism>
<evidence type="ECO:0000256" key="2">
    <source>
        <dbReference type="SAM" id="MobiDB-lite"/>
    </source>
</evidence>
<dbReference type="EMBL" id="RWGY01000005">
    <property type="protein sequence ID" value="TVU42596.1"/>
    <property type="molecule type" value="Genomic_DNA"/>
</dbReference>
<evidence type="ECO:0000313" key="4">
    <source>
        <dbReference type="EMBL" id="TVU42596.1"/>
    </source>
</evidence>
<dbReference type="InterPro" id="IPR000210">
    <property type="entry name" value="BTB/POZ_dom"/>
</dbReference>
<dbReference type="InterPro" id="IPR008974">
    <property type="entry name" value="TRAF-like"/>
</dbReference>
<dbReference type="Proteomes" id="UP000324897">
    <property type="component" value="Unassembled WGS sequence"/>
</dbReference>
<dbReference type="PANTHER" id="PTHR26379:SF482">
    <property type="entry name" value="BTB DOMAIN-CONTAINING PROTEIN"/>
    <property type="match status" value="1"/>
</dbReference>
<dbReference type="Gramene" id="TVU42596">
    <property type="protein sequence ID" value="TVU42596"/>
    <property type="gene ID" value="EJB05_09014"/>
</dbReference>
<dbReference type="Pfam" id="PF00651">
    <property type="entry name" value="BTB"/>
    <property type="match status" value="1"/>
</dbReference>
<feature type="region of interest" description="Disordered" evidence="2">
    <location>
        <begin position="275"/>
        <end position="305"/>
    </location>
</feature>